<gene>
    <name evidence="1" type="ORF">LVIROSA_LOCUS36052</name>
</gene>
<accession>A0AAU9PJQ7</accession>
<evidence type="ECO:0000313" key="1">
    <source>
        <dbReference type="EMBL" id="CAH1450635.1"/>
    </source>
</evidence>
<comment type="caution">
    <text evidence="1">The sequence shown here is derived from an EMBL/GenBank/DDBJ whole genome shotgun (WGS) entry which is preliminary data.</text>
</comment>
<dbReference type="Proteomes" id="UP001157418">
    <property type="component" value="Unassembled WGS sequence"/>
</dbReference>
<organism evidence="1 2">
    <name type="scientific">Lactuca virosa</name>
    <dbReference type="NCBI Taxonomy" id="75947"/>
    <lineage>
        <taxon>Eukaryota</taxon>
        <taxon>Viridiplantae</taxon>
        <taxon>Streptophyta</taxon>
        <taxon>Embryophyta</taxon>
        <taxon>Tracheophyta</taxon>
        <taxon>Spermatophyta</taxon>
        <taxon>Magnoliopsida</taxon>
        <taxon>eudicotyledons</taxon>
        <taxon>Gunneridae</taxon>
        <taxon>Pentapetalae</taxon>
        <taxon>asterids</taxon>
        <taxon>campanulids</taxon>
        <taxon>Asterales</taxon>
        <taxon>Asteraceae</taxon>
        <taxon>Cichorioideae</taxon>
        <taxon>Cichorieae</taxon>
        <taxon>Lactucinae</taxon>
        <taxon>Lactuca</taxon>
    </lineage>
</organism>
<proteinExistence type="predicted"/>
<dbReference type="EMBL" id="CAKMRJ010005634">
    <property type="protein sequence ID" value="CAH1450635.1"/>
    <property type="molecule type" value="Genomic_DNA"/>
</dbReference>
<keyword evidence="2" id="KW-1185">Reference proteome</keyword>
<reference evidence="1 2" key="1">
    <citation type="submission" date="2022-01" db="EMBL/GenBank/DDBJ databases">
        <authorList>
            <person name="Xiong W."/>
            <person name="Schranz E."/>
        </authorList>
    </citation>
    <scope>NUCLEOTIDE SEQUENCE [LARGE SCALE GENOMIC DNA]</scope>
</reference>
<name>A0AAU9PJQ7_9ASTR</name>
<protein>
    <submittedName>
        <fullName evidence="1">Uncharacterized protein</fullName>
    </submittedName>
</protein>
<sequence>MAANTSLEFYFNDGSCHSFLDLFLVWCCFRAWCARISSLFIRLHLCWLSMLPRRILPTIDLVGKHALFGIFYFVGFGLERMGDVDAKQ</sequence>
<dbReference type="AlphaFoldDB" id="A0AAU9PJQ7"/>
<evidence type="ECO:0000313" key="2">
    <source>
        <dbReference type="Proteomes" id="UP001157418"/>
    </source>
</evidence>